<feature type="transmembrane region" description="Helical" evidence="10">
    <location>
        <begin position="146"/>
        <end position="170"/>
    </location>
</feature>
<dbReference type="PANTHER" id="PTHR43427">
    <property type="entry name" value="CHLORIDE CHANNEL PROTEIN CLC-E"/>
    <property type="match status" value="1"/>
</dbReference>
<keyword evidence="7" id="KW-0869">Chloride channel</keyword>
<keyword evidence="9" id="KW-0407">Ion channel</keyword>
<dbReference type="PANTHER" id="PTHR43427:SF6">
    <property type="entry name" value="CHLORIDE CHANNEL PROTEIN CLC-E"/>
    <property type="match status" value="1"/>
</dbReference>
<feature type="transmembrane region" description="Helical" evidence="10">
    <location>
        <begin position="325"/>
        <end position="343"/>
    </location>
</feature>
<feature type="transmembrane region" description="Helical" evidence="10">
    <location>
        <begin position="45"/>
        <end position="69"/>
    </location>
</feature>
<keyword evidence="4 10" id="KW-1133">Transmembrane helix</keyword>
<dbReference type="Pfam" id="PF00654">
    <property type="entry name" value="Voltage_CLC"/>
    <property type="match status" value="1"/>
</dbReference>
<keyword evidence="2" id="KW-0813">Transport</keyword>
<keyword evidence="5" id="KW-0406">Ion transport</keyword>
<dbReference type="GO" id="GO:0005254">
    <property type="term" value="F:chloride channel activity"/>
    <property type="evidence" value="ECO:0007669"/>
    <property type="project" value="UniProtKB-KW"/>
</dbReference>
<evidence type="ECO:0000256" key="1">
    <source>
        <dbReference type="ARBA" id="ARBA00004141"/>
    </source>
</evidence>
<evidence type="ECO:0000256" key="5">
    <source>
        <dbReference type="ARBA" id="ARBA00023065"/>
    </source>
</evidence>
<dbReference type="EMBL" id="CP044222">
    <property type="protein sequence ID" value="QEW08547.1"/>
    <property type="molecule type" value="Genomic_DNA"/>
</dbReference>
<accession>A0A5J6LIZ0</accession>
<dbReference type="InterPro" id="IPR000644">
    <property type="entry name" value="CBS_dom"/>
</dbReference>
<dbReference type="GO" id="GO:0034707">
    <property type="term" value="C:chloride channel complex"/>
    <property type="evidence" value="ECO:0007669"/>
    <property type="project" value="UniProtKB-KW"/>
</dbReference>
<evidence type="ECO:0000256" key="3">
    <source>
        <dbReference type="ARBA" id="ARBA00022692"/>
    </source>
</evidence>
<sequence>MIKVAGLGLVIGITGAILANAFVAGVQWLNDALLVAFLNQVKEEYSLAIIVAATVAVPTLGGLLVGILLRSVKEQRAHTPADIIAAVQTRRGRLPLRPAILSGLAALVSLGSGASVGQYGPLVHMGGSLGSAWGRLFRADVTLDNIAIACGVAAAISTVFNAPIAGILFAHEVILRHYAFRAFAPVAVASVVGYLAANVILPQPPLLYIEAASVLHHWEYGLFLLLGIASALLAVGYMQAILLASRVAQRWSLPNVFKPAFAGALLGLMALWVPEILGVGGETLRLIFVEGSFGAADLLILLVLKLIATALCLGFGFAGGVFSPALLIGSLFGALFGTLLGMVLGDSVALSSLAVYAVCGMIAVTAPVIGAPLSTVVIIFELTGNYELTIAALASVALANLFASQWFDRSLFDRQLRDRGLDLSGGRSKALLMSRSIQDLTSDRYLSLPEQVTVGEACRSMAQVDSSDAYIVDANQRYLGTVHLASLIGIDVESAAKAYIIAEDCAIQADTSLWTAMVVLRNFIGEGVPVIDAQQHIVGAVFESDLIRAYLDLMEDMRKEEYAAP</sequence>
<evidence type="ECO:0000256" key="10">
    <source>
        <dbReference type="SAM" id="Phobius"/>
    </source>
</evidence>
<proteinExistence type="predicted"/>
<name>A0A5J6LIZ0_9GAMM</name>
<dbReference type="Pfam" id="PF00571">
    <property type="entry name" value="CBS"/>
    <property type="match status" value="1"/>
</dbReference>
<evidence type="ECO:0000313" key="13">
    <source>
        <dbReference type="Proteomes" id="UP000325606"/>
    </source>
</evidence>
<dbReference type="KEGG" id="nik:F5I99_09495"/>
<feature type="transmembrane region" description="Helical" evidence="10">
    <location>
        <begin position="293"/>
        <end position="318"/>
    </location>
</feature>
<feature type="transmembrane region" description="Helical" evidence="10">
    <location>
        <begin position="355"/>
        <end position="379"/>
    </location>
</feature>
<dbReference type="SUPFAM" id="SSF54631">
    <property type="entry name" value="CBS-domain pair"/>
    <property type="match status" value="1"/>
</dbReference>
<feature type="domain" description="CBS" evidence="11">
    <location>
        <begin position="506"/>
        <end position="551"/>
    </location>
</feature>
<protein>
    <submittedName>
        <fullName evidence="12">Chloride channel protein</fullName>
    </submittedName>
</protein>
<dbReference type="PRINTS" id="PR00762">
    <property type="entry name" value="CLCHANNEL"/>
</dbReference>
<reference evidence="12 13" key="1">
    <citation type="submission" date="2019-09" db="EMBL/GenBank/DDBJ databases">
        <title>Nitrincola iocasae sp. nov., a bacterium isolated from the sediment collected at a cold seep field in South China Sea.</title>
        <authorList>
            <person name="Zhang H."/>
            <person name="Wang H."/>
            <person name="Li C."/>
        </authorList>
    </citation>
    <scope>NUCLEOTIDE SEQUENCE [LARGE SCALE GENOMIC DNA]</scope>
    <source>
        <strain evidence="12 13">KXZD1103</strain>
    </source>
</reference>
<evidence type="ECO:0000256" key="6">
    <source>
        <dbReference type="ARBA" id="ARBA00023136"/>
    </source>
</evidence>
<dbReference type="InterPro" id="IPR046342">
    <property type="entry name" value="CBS_dom_sf"/>
</dbReference>
<evidence type="ECO:0000313" key="12">
    <source>
        <dbReference type="EMBL" id="QEW08547.1"/>
    </source>
</evidence>
<keyword evidence="13" id="KW-1185">Reference proteome</keyword>
<evidence type="ECO:0000259" key="11">
    <source>
        <dbReference type="Pfam" id="PF00571"/>
    </source>
</evidence>
<comment type="subcellular location">
    <subcellularLocation>
        <location evidence="1">Membrane</location>
        <topology evidence="1">Multi-pass membrane protein</topology>
    </subcellularLocation>
</comment>
<dbReference type="InterPro" id="IPR050368">
    <property type="entry name" value="ClC-type_chloride_channel"/>
</dbReference>
<feature type="transmembrane region" description="Helical" evidence="10">
    <location>
        <begin position="99"/>
        <end position="119"/>
    </location>
</feature>
<dbReference type="InterPro" id="IPR001807">
    <property type="entry name" value="ClC"/>
</dbReference>
<gene>
    <name evidence="12" type="ORF">F5I99_09495</name>
</gene>
<dbReference type="InterPro" id="IPR014743">
    <property type="entry name" value="Cl-channel_core"/>
</dbReference>
<feature type="transmembrane region" description="Helical" evidence="10">
    <location>
        <begin position="182"/>
        <end position="201"/>
    </location>
</feature>
<evidence type="ECO:0000256" key="2">
    <source>
        <dbReference type="ARBA" id="ARBA00022448"/>
    </source>
</evidence>
<dbReference type="Gene3D" id="1.10.3080.10">
    <property type="entry name" value="Clc chloride channel"/>
    <property type="match status" value="1"/>
</dbReference>
<evidence type="ECO:0000256" key="8">
    <source>
        <dbReference type="ARBA" id="ARBA00023214"/>
    </source>
</evidence>
<dbReference type="Proteomes" id="UP000325606">
    <property type="component" value="Chromosome"/>
</dbReference>
<evidence type="ECO:0000256" key="7">
    <source>
        <dbReference type="ARBA" id="ARBA00023173"/>
    </source>
</evidence>
<dbReference type="Gene3D" id="3.10.580.10">
    <property type="entry name" value="CBS-domain"/>
    <property type="match status" value="1"/>
</dbReference>
<dbReference type="AlphaFoldDB" id="A0A5J6LIZ0"/>
<feature type="transmembrane region" description="Helical" evidence="10">
    <location>
        <begin position="256"/>
        <end position="273"/>
    </location>
</feature>
<organism evidence="12 13">
    <name type="scientific">Nitrincola iocasae</name>
    <dbReference type="NCBI Taxonomy" id="2614693"/>
    <lineage>
        <taxon>Bacteria</taxon>
        <taxon>Pseudomonadati</taxon>
        <taxon>Pseudomonadota</taxon>
        <taxon>Gammaproteobacteria</taxon>
        <taxon>Oceanospirillales</taxon>
        <taxon>Oceanospirillaceae</taxon>
        <taxon>Nitrincola</taxon>
    </lineage>
</organism>
<keyword evidence="3 10" id="KW-0812">Transmembrane</keyword>
<evidence type="ECO:0000256" key="9">
    <source>
        <dbReference type="ARBA" id="ARBA00023303"/>
    </source>
</evidence>
<dbReference type="CDD" id="cd00400">
    <property type="entry name" value="Voltage_gated_ClC"/>
    <property type="match status" value="1"/>
</dbReference>
<feature type="transmembrane region" description="Helical" evidence="10">
    <location>
        <begin position="221"/>
        <end position="244"/>
    </location>
</feature>
<dbReference type="SUPFAM" id="SSF81340">
    <property type="entry name" value="Clc chloride channel"/>
    <property type="match status" value="1"/>
</dbReference>
<keyword evidence="8" id="KW-0868">Chloride</keyword>
<keyword evidence="6 10" id="KW-0472">Membrane</keyword>
<evidence type="ECO:0000256" key="4">
    <source>
        <dbReference type="ARBA" id="ARBA00022989"/>
    </source>
</evidence>
<feature type="transmembrane region" description="Helical" evidence="10">
    <location>
        <begin position="386"/>
        <end position="407"/>
    </location>
</feature>
<dbReference type="CDD" id="cd02205">
    <property type="entry name" value="CBS_pair_SF"/>
    <property type="match status" value="1"/>
</dbReference>